<dbReference type="InterPro" id="IPR006037">
    <property type="entry name" value="RCK_C"/>
</dbReference>
<dbReference type="PRINTS" id="PR00335">
    <property type="entry name" value="KUPTAKETRKA"/>
</dbReference>
<evidence type="ECO:0000256" key="2">
    <source>
        <dbReference type="ARBA" id="ARBA00022448"/>
    </source>
</evidence>
<dbReference type="InterPro" id="IPR003148">
    <property type="entry name" value="RCK_N"/>
</dbReference>
<reference evidence="9" key="1">
    <citation type="submission" date="2022-10" db="EMBL/GenBank/DDBJ databases">
        <title>Whole-Genome Sequencing of Brachybacterium huguangmaarense BRM-3, Isolated from Betula schmidtii.</title>
        <authorList>
            <person name="Haam D."/>
        </authorList>
    </citation>
    <scope>NUCLEOTIDE SEQUENCE</scope>
    <source>
        <strain evidence="9">BRM-3</strain>
    </source>
</reference>
<keyword evidence="4" id="KW-0630">Potassium</keyword>
<accession>A0ABY6FZW1</accession>
<evidence type="ECO:0000256" key="6">
    <source>
        <dbReference type="ARBA" id="ARBA00023065"/>
    </source>
</evidence>
<keyword evidence="5" id="KW-0520">NAD</keyword>
<dbReference type="PANTHER" id="PTHR43833:SF5">
    <property type="entry name" value="TRK SYSTEM POTASSIUM UPTAKE PROTEIN TRKA"/>
    <property type="match status" value="1"/>
</dbReference>
<keyword evidence="2" id="KW-0813">Transport</keyword>
<dbReference type="Proteomes" id="UP001164305">
    <property type="component" value="Chromosome"/>
</dbReference>
<evidence type="ECO:0000313" key="10">
    <source>
        <dbReference type="Proteomes" id="UP001164305"/>
    </source>
</evidence>
<dbReference type="RefSeq" id="WP_263593686.1">
    <property type="nucleotide sequence ID" value="NZ_CP107020.1"/>
</dbReference>
<feature type="domain" description="RCK N-terminal" evidence="7">
    <location>
        <begin position="1"/>
        <end position="117"/>
    </location>
</feature>
<dbReference type="SUPFAM" id="SSF51735">
    <property type="entry name" value="NAD(P)-binding Rossmann-fold domains"/>
    <property type="match status" value="1"/>
</dbReference>
<organism evidence="9 10">
    <name type="scientific">Brachybacterium huguangmaarense</name>
    <dbReference type="NCBI Taxonomy" id="1652028"/>
    <lineage>
        <taxon>Bacteria</taxon>
        <taxon>Bacillati</taxon>
        <taxon>Actinomycetota</taxon>
        <taxon>Actinomycetes</taxon>
        <taxon>Micrococcales</taxon>
        <taxon>Dermabacteraceae</taxon>
        <taxon>Brachybacterium</taxon>
    </lineage>
</organism>
<keyword evidence="3" id="KW-0633">Potassium transport</keyword>
<keyword evidence="6" id="KW-0406">Ion transport</keyword>
<dbReference type="PANTHER" id="PTHR43833">
    <property type="entry name" value="POTASSIUM CHANNEL PROTEIN 2-RELATED-RELATED"/>
    <property type="match status" value="1"/>
</dbReference>
<proteinExistence type="predicted"/>
<evidence type="ECO:0000313" key="9">
    <source>
        <dbReference type="EMBL" id="UYG16473.1"/>
    </source>
</evidence>
<dbReference type="Pfam" id="PF02254">
    <property type="entry name" value="TrkA_N"/>
    <property type="match status" value="1"/>
</dbReference>
<dbReference type="InterPro" id="IPR050721">
    <property type="entry name" value="Trk_Ktr_HKT_K-transport"/>
</dbReference>
<evidence type="ECO:0000259" key="7">
    <source>
        <dbReference type="PROSITE" id="PS51201"/>
    </source>
</evidence>
<dbReference type="Gene3D" id="3.40.50.720">
    <property type="entry name" value="NAD(P)-binding Rossmann-like Domain"/>
    <property type="match status" value="1"/>
</dbReference>
<feature type="domain" description="RCK C-terminal" evidence="8">
    <location>
        <begin position="137"/>
        <end position="218"/>
    </location>
</feature>
<evidence type="ECO:0000256" key="5">
    <source>
        <dbReference type="ARBA" id="ARBA00023027"/>
    </source>
</evidence>
<dbReference type="InterPro" id="IPR036291">
    <property type="entry name" value="NAD(P)-bd_dom_sf"/>
</dbReference>
<evidence type="ECO:0000256" key="1">
    <source>
        <dbReference type="ARBA" id="ARBA00017378"/>
    </source>
</evidence>
<dbReference type="Pfam" id="PF02080">
    <property type="entry name" value="TrkA_C"/>
    <property type="match status" value="1"/>
</dbReference>
<evidence type="ECO:0000256" key="3">
    <source>
        <dbReference type="ARBA" id="ARBA00022538"/>
    </source>
</evidence>
<gene>
    <name evidence="9" type="ORF">BRM3_12805</name>
</gene>
<name>A0ABY6FZW1_9MICO</name>
<keyword evidence="10" id="KW-1185">Reference proteome</keyword>
<evidence type="ECO:0000259" key="8">
    <source>
        <dbReference type="PROSITE" id="PS51202"/>
    </source>
</evidence>
<dbReference type="InterPro" id="IPR036721">
    <property type="entry name" value="RCK_C_sf"/>
</dbReference>
<dbReference type="EMBL" id="CP107020">
    <property type="protein sequence ID" value="UYG16473.1"/>
    <property type="molecule type" value="Genomic_DNA"/>
</dbReference>
<sequence length="222" mass="23358">MKVVIVGAGGVGRSIAAELIDKGHEIVLVDRSASSERVASVPDAHWVQGDACEISVLADCGLEDAEVTVAATGDDKVNLVVSLLAKTEFGVPRTVARVSHPSNEWMFDSTWGVDVAVSTPRTMTALVEEAVSVGRVVKLFEFAGSATQMVSITVPEGSPKVGRTVGSLRWPAGSVLVGIIRDGRPLAPTPHDGIEAADELLFLAETGHLQQIQSILVPTDDR</sequence>
<dbReference type="Gene3D" id="3.30.70.1450">
    <property type="entry name" value="Regulator of K+ conductance, C-terminal domain"/>
    <property type="match status" value="1"/>
</dbReference>
<evidence type="ECO:0000256" key="4">
    <source>
        <dbReference type="ARBA" id="ARBA00022958"/>
    </source>
</evidence>
<dbReference type="InterPro" id="IPR006036">
    <property type="entry name" value="K_uptake_TrkA"/>
</dbReference>
<dbReference type="PROSITE" id="PS51202">
    <property type="entry name" value="RCK_C"/>
    <property type="match status" value="1"/>
</dbReference>
<protein>
    <recommendedName>
        <fullName evidence="1">Trk system potassium uptake protein TrkA</fullName>
    </recommendedName>
</protein>
<dbReference type="SUPFAM" id="SSF116726">
    <property type="entry name" value="TrkA C-terminal domain-like"/>
    <property type="match status" value="1"/>
</dbReference>
<dbReference type="PROSITE" id="PS51201">
    <property type="entry name" value="RCK_N"/>
    <property type="match status" value="1"/>
</dbReference>